<organism evidence="1 2">
    <name type="scientific">Hansschlegelia zhihuaiae</name>
    <dbReference type="NCBI Taxonomy" id="405005"/>
    <lineage>
        <taxon>Bacteria</taxon>
        <taxon>Pseudomonadati</taxon>
        <taxon>Pseudomonadota</taxon>
        <taxon>Alphaproteobacteria</taxon>
        <taxon>Hyphomicrobiales</taxon>
        <taxon>Methylopilaceae</taxon>
        <taxon>Hansschlegelia</taxon>
    </lineage>
</organism>
<dbReference type="EMBL" id="RYFI01000036">
    <property type="protein sequence ID" value="RXF67204.1"/>
    <property type="molecule type" value="Genomic_DNA"/>
</dbReference>
<accession>A0A4Q0M2X1</accession>
<dbReference type="AlphaFoldDB" id="A0A4Q0M2X1"/>
<name>A0A4Q0M2X1_9HYPH</name>
<comment type="caution">
    <text evidence="1">The sequence shown here is derived from an EMBL/GenBank/DDBJ whole genome shotgun (WGS) entry which is preliminary data.</text>
</comment>
<dbReference type="Proteomes" id="UP000289708">
    <property type="component" value="Unassembled WGS sequence"/>
</dbReference>
<protein>
    <submittedName>
        <fullName evidence="1">Uncharacterized protein</fullName>
    </submittedName>
</protein>
<reference evidence="1 2" key="1">
    <citation type="submission" date="2018-12" db="EMBL/GenBank/DDBJ databases">
        <title>bacterium Hansschlegelia zhihuaiae S113.</title>
        <authorList>
            <person name="He J."/>
        </authorList>
    </citation>
    <scope>NUCLEOTIDE SEQUENCE [LARGE SCALE GENOMIC DNA]</scope>
    <source>
        <strain evidence="1 2">S 113</strain>
    </source>
</reference>
<evidence type="ECO:0000313" key="2">
    <source>
        <dbReference type="Proteomes" id="UP000289708"/>
    </source>
</evidence>
<evidence type="ECO:0000313" key="1">
    <source>
        <dbReference type="EMBL" id="RXF67204.1"/>
    </source>
</evidence>
<proteinExistence type="predicted"/>
<sequence length="139" mass="15739">MGRILTNRQGHLACRALGRLGCVATVAWALSAQTPARADECGAVSCTDVTADYVVRVMENVLKDMRTDCRSVRTVRLLDKSVDNIMMIYEVRCDDGAGLQQYQLFYFVRDREITVDKFSGSFMKPITKKYPYKVGLEER</sequence>
<keyword evidence="2" id="KW-1185">Reference proteome</keyword>
<gene>
    <name evidence="1" type="ORF">EK403_21600</name>
</gene>
<dbReference type="RefSeq" id="WP_128779523.1">
    <property type="nucleotide sequence ID" value="NZ_RYFI01000036.1"/>
</dbReference>